<dbReference type="Pfam" id="PF02720">
    <property type="entry name" value="DUF222"/>
    <property type="match status" value="1"/>
</dbReference>
<dbReference type="Gene3D" id="1.10.30.50">
    <property type="match status" value="1"/>
</dbReference>
<gene>
    <name evidence="4" type="ORF">SAMN04489834_2049</name>
</gene>
<evidence type="ECO:0000313" key="5">
    <source>
        <dbReference type="Proteomes" id="UP000181956"/>
    </source>
</evidence>
<evidence type="ECO:0000259" key="3">
    <source>
        <dbReference type="SMART" id="SM00507"/>
    </source>
</evidence>
<feature type="domain" description="HNH nuclease" evidence="3">
    <location>
        <begin position="347"/>
        <end position="399"/>
    </location>
</feature>
<comment type="similarity">
    <text evidence="1">Belongs to the Rv1128c/1148c/1588c/1702c/1945/3466 family.</text>
</comment>
<proteinExistence type="inferred from homology"/>
<dbReference type="InterPro" id="IPR003870">
    <property type="entry name" value="DUF222"/>
</dbReference>
<keyword evidence="4" id="KW-0255">Endonuclease</keyword>
<dbReference type="InterPro" id="IPR003615">
    <property type="entry name" value="HNH_nuc"/>
</dbReference>
<reference evidence="5" key="1">
    <citation type="submission" date="2016-10" db="EMBL/GenBank/DDBJ databases">
        <authorList>
            <person name="Varghese N."/>
            <person name="Submissions S."/>
        </authorList>
    </citation>
    <scope>NUCLEOTIDE SEQUENCE [LARGE SCALE GENOMIC DNA]</scope>
    <source>
        <strain evidence="5">DSM 21772</strain>
    </source>
</reference>
<evidence type="ECO:0000256" key="1">
    <source>
        <dbReference type="ARBA" id="ARBA00023450"/>
    </source>
</evidence>
<dbReference type="Proteomes" id="UP000181956">
    <property type="component" value="Chromosome I"/>
</dbReference>
<organism evidence="4 5">
    <name type="scientific">Microterricola viridarii</name>
    <dbReference type="NCBI Taxonomy" id="412690"/>
    <lineage>
        <taxon>Bacteria</taxon>
        <taxon>Bacillati</taxon>
        <taxon>Actinomycetota</taxon>
        <taxon>Actinomycetes</taxon>
        <taxon>Micrococcales</taxon>
        <taxon>Microbacteriaceae</taxon>
        <taxon>Microterricola</taxon>
    </lineage>
</organism>
<dbReference type="CDD" id="cd00085">
    <property type="entry name" value="HNHc"/>
    <property type="match status" value="1"/>
</dbReference>
<dbReference type="RefSeq" id="WP_083363948.1">
    <property type="nucleotide sequence ID" value="NZ_LT629742.1"/>
</dbReference>
<feature type="region of interest" description="Disordered" evidence="2">
    <location>
        <begin position="422"/>
        <end position="463"/>
    </location>
</feature>
<sequence>METQPTQAPNAGFDPVLDECLAALGSGASAECVLQADRYRRIDEAVRRAVAIADPLGGRPSLDEQFARRSITAELALILRVHERTMVGLIYEATQLCGMFTTTLAELSAGTITVQHAREILAAAVFLPPAVHARFEREALVKARTMNVSAFHRAVTRLRDRLHPDALEARASKSRADRRLVFEPDADGMAWLHLYLEAEKALAISTRVGDLATEAQREAAQGAEGMDVETGETADGILGSGTHAQLEADIAAELLLALPAEDGQTHIPTLAFARPEVFVAVPKLTIGIDTLIDTSEEPAELHGYGPIDADTARRLVAQAPTLHRILTDPLDGTPLQLDPTQYRLSASLRRWILYRDETCRFPGCTRKAERSETDHTRAFEDGGLTVEENLAVLCKKHHRLKHNSRWRVEQVGGGNLRWVSPGGREYRTMPSRLQHAPPHTGPPDSESASALEPPARFADTPPF</sequence>
<dbReference type="EMBL" id="LT629742">
    <property type="protein sequence ID" value="SDS73830.1"/>
    <property type="molecule type" value="Genomic_DNA"/>
</dbReference>
<dbReference type="GO" id="GO:0004519">
    <property type="term" value="F:endonuclease activity"/>
    <property type="evidence" value="ECO:0007669"/>
    <property type="project" value="UniProtKB-KW"/>
</dbReference>
<evidence type="ECO:0000313" key="4">
    <source>
        <dbReference type="EMBL" id="SDS73830.1"/>
    </source>
</evidence>
<keyword evidence="4" id="KW-0540">Nuclease</keyword>
<accession>A0A1H1UNH3</accession>
<dbReference type="Pfam" id="PF01844">
    <property type="entry name" value="HNH"/>
    <property type="match status" value="1"/>
</dbReference>
<dbReference type="GO" id="GO:0003676">
    <property type="term" value="F:nucleic acid binding"/>
    <property type="evidence" value="ECO:0007669"/>
    <property type="project" value="InterPro"/>
</dbReference>
<dbReference type="STRING" id="412690.SAMN04489834_2049"/>
<keyword evidence="4" id="KW-0378">Hydrolase</keyword>
<evidence type="ECO:0000256" key="2">
    <source>
        <dbReference type="SAM" id="MobiDB-lite"/>
    </source>
</evidence>
<dbReference type="SMART" id="SM00507">
    <property type="entry name" value="HNHc"/>
    <property type="match status" value="1"/>
</dbReference>
<protein>
    <submittedName>
        <fullName evidence="4">HNH endonuclease</fullName>
    </submittedName>
</protein>
<dbReference type="GO" id="GO:0008270">
    <property type="term" value="F:zinc ion binding"/>
    <property type="evidence" value="ECO:0007669"/>
    <property type="project" value="InterPro"/>
</dbReference>
<keyword evidence="5" id="KW-1185">Reference proteome</keyword>
<dbReference type="InterPro" id="IPR002711">
    <property type="entry name" value="HNH"/>
</dbReference>
<dbReference type="OrthoDB" id="3261064at2"/>
<dbReference type="AlphaFoldDB" id="A0A1H1UNH3"/>
<name>A0A1H1UNH3_9MICO</name>